<keyword evidence="1" id="KW-0472">Membrane</keyword>
<dbReference type="InParanoid" id="A0A0R0H270"/>
<evidence type="ECO:0000256" key="1">
    <source>
        <dbReference type="SAM" id="Phobius"/>
    </source>
</evidence>
<keyword evidence="4" id="KW-1185">Reference proteome</keyword>
<dbReference type="AlphaFoldDB" id="A0A0R0H270"/>
<keyword evidence="1" id="KW-1133">Transmembrane helix</keyword>
<reference evidence="3" key="2">
    <citation type="submission" date="2018-02" db="UniProtKB">
        <authorList>
            <consortium name="EnsemblPlants"/>
        </authorList>
    </citation>
    <scope>IDENTIFICATION</scope>
    <source>
        <strain evidence="3">Williams 82</strain>
    </source>
</reference>
<dbReference type="Gramene" id="KRH21827">
    <property type="protein sequence ID" value="KRH21827"/>
    <property type="gene ID" value="GLYMA_13G261300"/>
</dbReference>
<dbReference type="EnsemblPlants" id="KRH21827">
    <property type="protein sequence ID" value="KRH21827"/>
    <property type="gene ID" value="GLYMA_13G261300"/>
</dbReference>
<proteinExistence type="predicted"/>
<dbReference type="Proteomes" id="UP000008827">
    <property type="component" value="Chromosome 13"/>
</dbReference>
<protein>
    <submittedName>
        <fullName evidence="2 3">Uncharacterized protein</fullName>
    </submittedName>
</protein>
<organism evidence="2">
    <name type="scientific">Glycine max</name>
    <name type="common">Soybean</name>
    <name type="synonym">Glycine hispida</name>
    <dbReference type="NCBI Taxonomy" id="3847"/>
    <lineage>
        <taxon>Eukaryota</taxon>
        <taxon>Viridiplantae</taxon>
        <taxon>Streptophyta</taxon>
        <taxon>Embryophyta</taxon>
        <taxon>Tracheophyta</taxon>
        <taxon>Spermatophyta</taxon>
        <taxon>Magnoliopsida</taxon>
        <taxon>eudicotyledons</taxon>
        <taxon>Gunneridae</taxon>
        <taxon>Pentapetalae</taxon>
        <taxon>rosids</taxon>
        <taxon>fabids</taxon>
        <taxon>Fabales</taxon>
        <taxon>Fabaceae</taxon>
        <taxon>Papilionoideae</taxon>
        <taxon>50 kb inversion clade</taxon>
        <taxon>NPAAA clade</taxon>
        <taxon>indigoferoid/millettioid clade</taxon>
        <taxon>Phaseoleae</taxon>
        <taxon>Glycine</taxon>
        <taxon>Glycine subgen. Soja</taxon>
    </lineage>
</organism>
<evidence type="ECO:0000313" key="2">
    <source>
        <dbReference type="EMBL" id="KRH21827.1"/>
    </source>
</evidence>
<name>A0A0R0H270_SOYBN</name>
<accession>A0A0R0H270</accession>
<sequence length="125" mass="14901">MGIGTNVSLTVPWLQGFHQMWHMQESLVHCYQAQKKMKSISQYVTTHTCYKHVPSDNKIYITVTMYSMITRLITLHFTSYPIAHVLHDNKIDIIKKKKNIYIYIYIYVLLMSTLRTLVQQYLIHY</sequence>
<dbReference type="EMBL" id="CM000846">
    <property type="protein sequence ID" value="KRH21827.1"/>
    <property type="molecule type" value="Genomic_DNA"/>
</dbReference>
<keyword evidence="1" id="KW-0812">Transmembrane</keyword>
<reference evidence="2" key="3">
    <citation type="submission" date="2018-07" db="EMBL/GenBank/DDBJ databases">
        <title>WGS assembly of Glycine max.</title>
        <authorList>
            <person name="Schmutz J."/>
            <person name="Cannon S."/>
            <person name="Schlueter J."/>
            <person name="Ma J."/>
            <person name="Mitros T."/>
            <person name="Nelson W."/>
            <person name="Hyten D."/>
            <person name="Song Q."/>
            <person name="Thelen J."/>
            <person name="Cheng J."/>
            <person name="Xu D."/>
            <person name="Hellsten U."/>
            <person name="May G."/>
            <person name="Yu Y."/>
            <person name="Sakurai T."/>
            <person name="Umezawa T."/>
            <person name="Bhattacharyya M."/>
            <person name="Sandhu D."/>
            <person name="Valliyodan B."/>
            <person name="Lindquist E."/>
            <person name="Peto M."/>
            <person name="Grant D."/>
            <person name="Shu S."/>
            <person name="Goodstein D."/>
            <person name="Barry K."/>
            <person name="Futrell-Griggs M."/>
            <person name="Abernathy B."/>
            <person name="Du J."/>
            <person name="Tian Z."/>
            <person name="Zhu L."/>
            <person name="Gill N."/>
            <person name="Joshi T."/>
            <person name="Libault M."/>
            <person name="Sethuraman A."/>
            <person name="Zhang X."/>
            <person name="Shinozaki K."/>
            <person name="Nguyen H."/>
            <person name="Wing R."/>
            <person name="Cregan P."/>
            <person name="Specht J."/>
            <person name="Grimwood J."/>
            <person name="Rokhsar D."/>
            <person name="Stacey G."/>
            <person name="Shoemaker R."/>
            <person name="Jackson S."/>
        </authorList>
    </citation>
    <scope>NUCLEOTIDE SEQUENCE</scope>
    <source>
        <tissue evidence="2">Callus</tissue>
    </source>
</reference>
<evidence type="ECO:0000313" key="3">
    <source>
        <dbReference type="EnsemblPlants" id="KRH21827"/>
    </source>
</evidence>
<reference evidence="2 3" key="1">
    <citation type="journal article" date="2010" name="Nature">
        <title>Genome sequence of the palaeopolyploid soybean.</title>
        <authorList>
            <person name="Schmutz J."/>
            <person name="Cannon S.B."/>
            <person name="Schlueter J."/>
            <person name="Ma J."/>
            <person name="Mitros T."/>
            <person name="Nelson W."/>
            <person name="Hyten D.L."/>
            <person name="Song Q."/>
            <person name="Thelen J.J."/>
            <person name="Cheng J."/>
            <person name="Xu D."/>
            <person name="Hellsten U."/>
            <person name="May G.D."/>
            <person name="Yu Y."/>
            <person name="Sakurai T."/>
            <person name="Umezawa T."/>
            <person name="Bhattacharyya M.K."/>
            <person name="Sandhu D."/>
            <person name="Valliyodan B."/>
            <person name="Lindquist E."/>
            <person name="Peto M."/>
            <person name="Grant D."/>
            <person name="Shu S."/>
            <person name="Goodstein D."/>
            <person name="Barry K."/>
            <person name="Futrell-Griggs M."/>
            <person name="Abernathy B."/>
            <person name="Du J."/>
            <person name="Tian Z."/>
            <person name="Zhu L."/>
            <person name="Gill N."/>
            <person name="Joshi T."/>
            <person name="Libault M."/>
            <person name="Sethuraman A."/>
            <person name="Zhang X.-C."/>
            <person name="Shinozaki K."/>
            <person name="Nguyen H.T."/>
            <person name="Wing R.A."/>
            <person name="Cregan P."/>
            <person name="Specht J."/>
            <person name="Grimwood J."/>
            <person name="Rokhsar D."/>
            <person name="Stacey G."/>
            <person name="Shoemaker R.C."/>
            <person name="Jackson S.A."/>
        </authorList>
    </citation>
    <scope>NUCLEOTIDE SEQUENCE</scope>
    <source>
        <strain evidence="3">cv. Williams 82</strain>
        <tissue evidence="2">Callus</tissue>
    </source>
</reference>
<evidence type="ECO:0000313" key="4">
    <source>
        <dbReference type="Proteomes" id="UP000008827"/>
    </source>
</evidence>
<gene>
    <name evidence="2" type="ORF">GLYMA_13G261300</name>
</gene>
<feature type="transmembrane region" description="Helical" evidence="1">
    <location>
        <begin position="100"/>
        <end position="118"/>
    </location>
</feature>